<gene>
    <name evidence="5" type="ORF">EDD76_105131</name>
</gene>
<evidence type="ECO:0000256" key="2">
    <source>
        <dbReference type="ARBA" id="ARBA00023004"/>
    </source>
</evidence>
<comment type="caution">
    <text evidence="5">The sequence shown here is derived from an EMBL/GenBank/DDBJ whole genome shotgun (WGS) entry which is preliminary data.</text>
</comment>
<dbReference type="GO" id="GO:0046872">
    <property type="term" value="F:metal ion binding"/>
    <property type="evidence" value="ECO:0007669"/>
    <property type="project" value="UniProtKB-KW"/>
</dbReference>
<keyword evidence="1" id="KW-0479">Metal-binding</keyword>
<keyword evidence="6" id="KW-1185">Reference proteome</keyword>
<dbReference type="InterPro" id="IPR036812">
    <property type="entry name" value="NAD(P)_OxRdtase_dom_sf"/>
</dbReference>
<dbReference type="RefSeq" id="WP_031390536.1">
    <property type="nucleotide sequence ID" value="NZ_JPNB01000001.1"/>
</dbReference>
<name>A0A4R1R103_9FIRM</name>
<dbReference type="Pfam" id="PF13187">
    <property type="entry name" value="Fer4_9"/>
    <property type="match status" value="1"/>
</dbReference>
<dbReference type="AlphaFoldDB" id="A0A4R1R103"/>
<evidence type="ECO:0000256" key="1">
    <source>
        <dbReference type="ARBA" id="ARBA00022723"/>
    </source>
</evidence>
<dbReference type="InterPro" id="IPR023210">
    <property type="entry name" value="NADP_OxRdtase_dom"/>
</dbReference>
<dbReference type="InterPro" id="IPR020471">
    <property type="entry name" value="AKR"/>
</dbReference>
<reference evidence="5 6" key="1">
    <citation type="submission" date="2019-03" db="EMBL/GenBank/DDBJ databases">
        <title>Genomic Encyclopedia of Type Strains, Phase IV (KMG-IV): sequencing the most valuable type-strain genomes for metagenomic binning, comparative biology and taxonomic classification.</title>
        <authorList>
            <person name="Goeker M."/>
        </authorList>
    </citation>
    <scope>NUCLEOTIDE SEQUENCE [LARGE SCALE GENOMIC DNA]</scope>
    <source>
        <strain evidence="5 6">DSM 100556</strain>
    </source>
</reference>
<protein>
    <recommendedName>
        <fullName evidence="4">4Fe-4S ferredoxin-type domain-containing protein</fullName>
    </recommendedName>
</protein>
<dbReference type="InterPro" id="IPR053135">
    <property type="entry name" value="AKR2_Oxidoreductase"/>
</dbReference>
<feature type="domain" description="4Fe-4S ferredoxin-type" evidence="4">
    <location>
        <begin position="328"/>
        <end position="357"/>
    </location>
</feature>
<dbReference type="OrthoDB" id="9773828at2"/>
<organism evidence="5 6">
    <name type="scientific">Kineothrix alysoides</name>
    <dbReference type="NCBI Taxonomy" id="1469948"/>
    <lineage>
        <taxon>Bacteria</taxon>
        <taxon>Bacillati</taxon>
        <taxon>Bacillota</taxon>
        <taxon>Clostridia</taxon>
        <taxon>Lachnospirales</taxon>
        <taxon>Lachnospiraceae</taxon>
        <taxon>Kineothrix</taxon>
    </lineage>
</organism>
<dbReference type="PANTHER" id="PTHR43312:SF2">
    <property type="entry name" value="OXIDOREDUCTASE"/>
    <property type="match status" value="1"/>
</dbReference>
<dbReference type="InterPro" id="IPR017896">
    <property type="entry name" value="4Fe4S_Fe-S-bd"/>
</dbReference>
<evidence type="ECO:0000259" key="4">
    <source>
        <dbReference type="PROSITE" id="PS51379"/>
    </source>
</evidence>
<dbReference type="GO" id="GO:0016491">
    <property type="term" value="F:oxidoreductase activity"/>
    <property type="evidence" value="ECO:0007669"/>
    <property type="project" value="InterPro"/>
</dbReference>
<sequence length="383" mass="43603">MQYRTNPKNGEKISALAFGCMRFNKDEKEVERQIRYAMEQGVNYFDTAYIYPNSEATLGRILAKDGMRQKVNIATKLPHNNVRKYGDLDRIFGTQLERLQTDHIDYYLIHMLGNVRSWKRLTELGIEKWIDEKKTSGTIRNLGFSFHGPQNEFLALLEEYDWDFCMIQYNYCDENNQAGTAGLERAGEKGIPVMIMEPLRGGTLANPKTSIRAIWEQADVKRSPAEWGFRWVLNHPQVLTVLSGMNQMGQIEENVRTFSDAEAGSLTEVELEVYAKVKAEIQRSMKVPCTGCGYCMPCPKGVDIPSSFSALNDAASRGRIMSKAMYIMTTGGNSASQCIKCGKCQTHCPQSIPIPEKLEQVKKELEGITYKPMRYFIRRFFGV</sequence>
<proteinExistence type="predicted"/>
<dbReference type="PANTHER" id="PTHR43312">
    <property type="entry name" value="D-THREO-ALDOSE 1-DEHYDROGENASE"/>
    <property type="match status" value="1"/>
</dbReference>
<evidence type="ECO:0000313" key="6">
    <source>
        <dbReference type="Proteomes" id="UP000295718"/>
    </source>
</evidence>
<dbReference type="STRING" id="1469948.GCA_000732725_01836"/>
<evidence type="ECO:0000256" key="3">
    <source>
        <dbReference type="ARBA" id="ARBA00023014"/>
    </source>
</evidence>
<keyword evidence="3" id="KW-0411">Iron-sulfur</keyword>
<keyword evidence="2" id="KW-0408">Iron</keyword>
<dbReference type="Gene3D" id="3.20.20.100">
    <property type="entry name" value="NADP-dependent oxidoreductase domain"/>
    <property type="match status" value="1"/>
</dbReference>
<dbReference type="GO" id="GO:0051536">
    <property type="term" value="F:iron-sulfur cluster binding"/>
    <property type="evidence" value="ECO:0007669"/>
    <property type="project" value="UniProtKB-KW"/>
</dbReference>
<dbReference type="PROSITE" id="PS00198">
    <property type="entry name" value="4FE4S_FER_1"/>
    <property type="match status" value="1"/>
</dbReference>
<dbReference type="SUPFAM" id="SSF51430">
    <property type="entry name" value="NAD(P)-linked oxidoreductase"/>
    <property type="match status" value="1"/>
</dbReference>
<dbReference type="SUPFAM" id="SSF46548">
    <property type="entry name" value="alpha-helical ferredoxin"/>
    <property type="match status" value="1"/>
</dbReference>
<evidence type="ECO:0000313" key="5">
    <source>
        <dbReference type="EMBL" id="TCL58958.1"/>
    </source>
</evidence>
<accession>A0A4R1R103</accession>
<dbReference type="Proteomes" id="UP000295718">
    <property type="component" value="Unassembled WGS sequence"/>
</dbReference>
<dbReference type="CDD" id="cd19096">
    <property type="entry name" value="AKR_Fe-S_oxidoreductase"/>
    <property type="match status" value="1"/>
</dbReference>
<dbReference type="InterPro" id="IPR017900">
    <property type="entry name" value="4Fe4S_Fe_S_CS"/>
</dbReference>
<dbReference type="EMBL" id="SLUO01000005">
    <property type="protein sequence ID" value="TCL58958.1"/>
    <property type="molecule type" value="Genomic_DNA"/>
</dbReference>
<dbReference type="PRINTS" id="PR00069">
    <property type="entry name" value="ALDKETRDTASE"/>
</dbReference>
<dbReference type="PROSITE" id="PS51379">
    <property type="entry name" value="4FE4S_FER_2"/>
    <property type="match status" value="1"/>
</dbReference>
<dbReference type="Pfam" id="PF00248">
    <property type="entry name" value="Aldo_ket_red"/>
    <property type="match status" value="1"/>
</dbReference>